<feature type="compositionally biased region" description="Polar residues" evidence="1">
    <location>
        <begin position="27"/>
        <end position="41"/>
    </location>
</feature>
<organism evidence="2 3">
    <name type="scientific">Diversispora epigaea</name>
    <dbReference type="NCBI Taxonomy" id="1348612"/>
    <lineage>
        <taxon>Eukaryota</taxon>
        <taxon>Fungi</taxon>
        <taxon>Fungi incertae sedis</taxon>
        <taxon>Mucoromycota</taxon>
        <taxon>Glomeromycotina</taxon>
        <taxon>Glomeromycetes</taxon>
        <taxon>Diversisporales</taxon>
        <taxon>Diversisporaceae</taxon>
        <taxon>Diversispora</taxon>
    </lineage>
</organism>
<reference evidence="2 3" key="1">
    <citation type="submission" date="2018-08" db="EMBL/GenBank/DDBJ databases">
        <title>Genome and evolution of the arbuscular mycorrhizal fungus Diversispora epigaea (formerly Glomus versiforme) and its bacterial endosymbionts.</title>
        <authorList>
            <person name="Sun X."/>
            <person name="Fei Z."/>
            <person name="Harrison M."/>
        </authorList>
    </citation>
    <scope>NUCLEOTIDE SEQUENCE [LARGE SCALE GENOMIC DNA]</scope>
    <source>
        <strain evidence="2 3">IT104</strain>
    </source>
</reference>
<comment type="caution">
    <text evidence="2">The sequence shown here is derived from an EMBL/GenBank/DDBJ whole genome shotgun (WGS) entry which is preliminary data.</text>
</comment>
<accession>A0A397J1L7</accession>
<proteinExistence type="predicted"/>
<gene>
    <name evidence="2" type="ORF">Glove_140g188</name>
</gene>
<sequence length="195" mass="23004">MSEQEDNSKDNRNNEIIYILDDESRSNPRSNRINDIIQTTSREPEFETKESKFEFDETESESDETETESDKTEFKSDKTDNKSDESEESESAEEETKTIPKFPNNIYSDLMTLIIQYNLNNKAGNAIIHFFNKHSNLLTSPLSKNIEQRKKLMDRMKLINLLNKEKSNNNRNYNKQYTVNWWLKIEKTISLDLSL</sequence>
<dbReference type="Proteomes" id="UP000266861">
    <property type="component" value="Unassembled WGS sequence"/>
</dbReference>
<keyword evidence="3" id="KW-1185">Reference proteome</keyword>
<dbReference type="EMBL" id="PQFF01000131">
    <property type="protein sequence ID" value="RHZ79906.1"/>
    <property type="molecule type" value="Genomic_DNA"/>
</dbReference>
<evidence type="ECO:0000313" key="2">
    <source>
        <dbReference type="EMBL" id="RHZ79906.1"/>
    </source>
</evidence>
<feature type="compositionally biased region" description="Acidic residues" evidence="1">
    <location>
        <begin position="56"/>
        <end position="67"/>
    </location>
</feature>
<feature type="region of interest" description="Disordered" evidence="1">
    <location>
        <begin position="1"/>
        <end position="100"/>
    </location>
</feature>
<feature type="compositionally biased region" description="Basic and acidic residues" evidence="1">
    <location>
        <begin position="1"/>
        <end position="13"/>
    </location>
</feature>
<feature type="compositionally biased region" description="Basic and acidic residues" evidence="1">
    <location>
        <begin position="68"/>
        <end position="84"/>
    </location>
</feature>
<feature type="compositionally biased region" description="Basic and acidic residues" evidence="1">
    <location>
        <begin position="42"/>
        <end position="55"/>
    </location>
</feature>
<dbReference type="AlphaFoldDB" id="A0A397J1L7"/>
<protein>
    <submittedName>
        <fullName evidence="2">Uncharacterized protein</fullName>
    </submittedName>
</protein>
<name>A0A397J1L7_9GLOM</name>
<evidence type="ECO:0000313" key="3">
    <source>
        <dbReference type="Proteomes" id="UP000266861"/>
    </source>
</evidence>
<evidence type="ECO:0000256" key="1">
    <source>
        <dbReference type="SAM" id="MobiDB-lite"/>
    </source>
</evidence>
<dbReference type="OrthoDB" id="2433702at2759"/>